<dbReference type="EMBL" id="JACOGF010000009">
    <property type="protein sequence ID" value="MBC3919413.1"/>
    <property type="molecule type" value="Genomic_DNA"/>
</dbReference>
<evidence type="ECO:0000313" key="2">
    <source>
        <dbReference type="EMBL" id="MBC3919413.1"/>
    </source>
</evidence>
<dbReference type="Proteomes" id="UP000650424">
    <property type="component" value="Unassembled WGS sequence"/>
</dbReference>
<sequence length="172" mass="19758">MDSMTKDLVDAIAKLAIPIALIWIGFLITTRIEKQKSELARSSEFKVKWADNFYDKCQEFTFATDRYMSILFFITEQEKECDRITALKSELTDERYKLNMSISELILAIDRMSLFAIKTGADVKKSAEKIPTYFEKMMTTGTGTYDELIALQHIFNKNVKAAHAEMLEIGPM</sequence>
<keyword evidence="1" id="KW-0812">Transmembrane</keyword>
<proteinExistence type="predicted"/>
<accession>A0ABR6ZU84</accession>
<protein>
    <submittedName>
        <fullName evidence="2">Uncharacterized protein</fullName>
    </submittedName>
</protein>
<keyword evidence="3" id="KW-1185">Reference proteome</keyword>
<dbReference type="RefSeq" id="WP_186948665.1">
    <property type="nucleotide sequence ID" value="NZ_JACOGF010000009.1"/>
</dbReference>
<keyword evidence="1" id="KW-1133">Transmembrane helix</keyword>
<evidence type="ECO:0000313" key="3">
    <source>
        <dbReference type="Proteomes" id="UP000650424"/>
    </source>
</evidence>
<evidence type="ECO:0000256" key="1">
    <source>
        <dbReference type="SAM" id="Phobius"/>
    </source>
</evidence>
<keyword evidence="1" id="KW-0472">Membrane</keyword>
<reference evidence="2 3" key="1">
    <citation type="submission" date="2020-08" db="EMBL/GenBank/DDBJ databases">
        <title>Novel species isolated from subtropical streams in China.</title>
        <authorList>
            <person name="Lu H."/>
        </authorList>
    </citation>
    <scope>NUCLEOTIDE SEQUENCE [LARGE SCALE GENOMIC DNA]</scope>
    <source>
        <strain evidence="2 3">CY18W</strain>
    </source>
</reference>
<feature type="transmembrane region" description="Helical" evidence="1">
    <location>
        <begin position="12"/>
        <end position="32"/>
    </location>
</feature>
<name>A0ABR6ZU84_9BURK</name>
<organism evidence="2 3">
    <name type="scientific">Undibacterium hunanense</name>
    <dbReference type="NCBI Taxonomy" id="2762292"/>
    <lineage>
        <taxon>Bacteria</taxon>
        <taxon>Pseudomonadati</taxon>
        <taxon>Pseudomonadota</taxon>
        <taxon>Betaproteobacteria</taxon>
        <taxon>Burkholderiales</taxon>
        <taxon>Oxalobacteraceae</taxon>
        <taxon>Undibacterium</taxon>
    </lineage>
</organism>
<gene>
    <name evidence="2" type="ORF">H8L32_18120</name>
</gene>
<comment type="caution">
    <text evidence="2">The sequence shown here is derived from an EMBL/GenBank/DDBJ whole genome shotgun (WGS) entry which is preliminary data.</text>
</comment>